<dbReference type="EMBL" id="CAKOAT010584042">
    <property type="protein sequence ID" value="CAH8383328.1"/>
    <property type="molecule type" value="Genomic_DNA"/>
</dbReference>
<sequence>MGWVFLADEKGGRLQLLESNSTLEDLKRMVFEDFDMEEAKLVDLELSYLPPDLINT</sequence>
<reference evidence="1 2" key="1">
    <citation type="submission" date="2022-03" db="EMBL/GenBank/DDBJ databases">
        <authorList>
            <person name="Macdonald S."/>
            <person name="Ahmed S."/>
            <person name="Newling K."/>
        </authorList>
    </citation>
    <scope>NUCLEOTIDE SEQUENCE [LARGE SCALE GENOMIC DNA]</scope>
</reference>
<dbReference type="AlphaFoldDB" id="A0ABC8LIG2"/>
<name>A0ABC8LIG2_ERUVS</name>
<organism evidence="1 2">
    <name type="scientific">Eruca vesicaria subsp. sativa</name>
    <name type="common">Garden rocket</name>
    <name type="synonym">Eruca sativa</name>
    <dbReference type="NCBI Taxonomy" id="29727"/>
    <lineage>
        <taxon>Eukaryota</taxon>
        <taxon>Viridiplantae</taxon>
        <taxon>Streptophyta</taxon>
        <taxon>Embryophyta</taxon>
        <taxon>Tracheophyta</taxon>
        <taxon>Spermatophyta</taxon>
        <taxon>Magnoliopsida</taxon>
        <taxon>eudicotyledons</taxon>
        <taxon>Gunneridae</taxon>
        <taxon>Pentapetalae</taxon>
        <taxon>rosids</taxon>
        <taxon>malvids</taxon>
        <taxon>Brassicales</taxon>
        <taxon>Brassicaceae</taxon>
        <taxon>Brassiceae</taxon>
        <taxon>Eruca</taxon>
    </lineage>
</organism>
<accession>A0ABC8LIG2</accession>
<protein>
    <submittedName>
        <fullName evidence="1">Uncharacterized protein</fullName>
    </submittedName>
</protein>
<gene>
    <name evidence="1" type="ORF">ERUC_LOCUS35811</name>
</gene>
<dbReference type="Proteomes" id="UP001642260">
    <property type="component" value="Unassembled WGS sequence"/>
</dbReference>
<evidence type="ECO:0000313" key="2">
    <source>
        <dbReference type="Proteomes" id="UP001642260"/>
    </source>
</evidence>
<comment type="caution">
    <text evidence="1">The sequence shown here is derived from an EMBL/GenBank/DDBJ whole genome shotgun (WGS) entry which is preliminary data.</text>
</comment>
<evidence type="ECO:0000313" key="1">
    <source>
        <dbReference type="EMBL" id="CAH8383328.1"/>
    </source>
</evidence>
<keyword evidence="2" id="KW-1185">Reference proteome</keyword>
<proteinExistence type="predicted"/>